<keyword evidence="3" id="KW-1185">Reference proteome</keyword>
<protein>
    <submittedName>
        <fullName evidence="2">Uncharacterized protein</fullName>
    </submittedName>
</protein>
<sequence length="61" mass="7528">MPCLSNKRNLNYFKQYTQYRGTRSKNAYYRIFQAHLRLNNRKKKSAENGMRNPQKIKKRKF</sequence>
<comment type="caution">
    <text evidence="2">The sequence shown here is derived from an EMBL/GenBank/DDBJ whole genome shotgun (WGS) entry which is preliminary data.</text>
</comment>
<evidence type="ECO:0000313" key="2">
    <source>
        <dbReference type="EMBL" id="TDO22311.1"/>
    </source>
</evidence>
<evidence type="ECO:0000313" key="3">
    <source>
        <dbReference type="Proteomes" id="UP000295499"/>
    </source>
</evidence>
<dbReference type="AlphaFoldDB" id="A0A4R6IJX9"/>
<dbReference type="EMBL" id="SNWM01000002">
    <property type="protein sequence ID" value="TDO22311.1"/>
    <property type="molecule type" value="Genomic_DNA"/>
</dbReference>
<feature type="region of interest" description="Disordered" evidence="1">
    <location>
        <begin position="40"/>
        <end position="61"/>
    </location>
</feature>
<dbReference type="Proteomes" id="UP000295499">
    <property type="component" value="Unassembled WGS sequence"/>
</dbReference>
<reference evidence="2 3" key="1">
    <citation type="submission" date="2019-03" db="EMBL/GenBank/DDBJ databases">
        <title>Genomic Encyclopedia of Archaeal and Bacterial Type Strains, Phase II (KMG-II): from individual species to whole genera.</title>
        <authorList>
            <person name="Goeker M."/>
        </authorList>
    </citation>
    <scope>NUCLEOTIDE SEQUENCE [LARGE SCALE GENOMIC DNA]</scope>
    <source>
        <strain evidence="2 3">DSM 19034</strain>
    </source>
</reference>
<gene>
    <name evidence="2" type="ORF">CLV32_1278</name>
</gene>
<organism evidence="2 3">
    <name type="scientific">Pedobacter duraquae</name>
    <dbReference type="NCBI Taxonomy" id="425511"/>
    <lineage>
        <taxon>Bacteria</taxon>
        <taxon>Pseudomonadati</taxon>
        <taxon>Bacteroidota</taxon>
        <taxon>Sphingobacteriia</taxon>
        <taxon>Sphingobacteriales</taxon>
        <taxon>Sphingobacteriaceae</taxon>
        <taxon>Pedobacter</taxon>
    </lineage>
</organism>
<accession>A0A4R6IJX9</accession>
<evidence type="ECO:0000256" key="1">
    <source>
        <dbReference type="SAM" id="MobiDB-lite"/>
    </source>
</evidence>
<name>A0A4R6IJX9_9SPHI</name>
<proteinExistence type="predicted"/>